<dbReference type="EMBL" id="RYZZ01000004">
    <property type="protein sequence ID" value="RUQ31962.1"/>
    <property type="molecule type" value="Genomic_DNA"/>
</dbReference>
<dbReference type="GO" id="GO:0046394">
    <property type="term" value="P:carboxylic acid biosynthetic process"/>
    <property type="evidence" value="ECO:0007669"/>
    <property type="project" value="UniProtKB-ARBA"/>
</dbReference>
<dbReference type="InterPro" id="IPR043132">
    <property type="entry name" value="BCAT-like_C"/>
</dbReference>
<dbReference type="InterPro" id="IPR043131">
    <property type="entry name" value="BCAT-like_N"/>
</dbReference>
<dbReference type="GO" id="GO:0047810">
    <property type="term" value="F:D-alanine-2-oxoglutarate aminotransferase activity"/>
    <property type="evidence" value="ECO:0007669"/>
    <property type="project" value="UniProtKB-EC"/>
</dbReference>
<dbReference type="Proteomes" id="UP000267430">
    <property type="component" value="Unassembled WGS sequence"/>
</dbReference>
<keyword evidence="8" id="KW-0663">Pyridoxal phosphate</keyword>
<dbReference type="Gene3D" id="3.20.10.10">
    <property type="entry name" value="D-amino Acid Aminotransferase, subunit A, domain 2"/>
    <property type="match status" value="1"/>
</dbReference>
<dbReference type="SUPFAM" id="SSF56752">
    <property type="entry name" value="D-aminoacid aminotransferase-like PLP-dependent enzymes"/>
    <property type="match status" value="1"/>
</dbReference>
<dbReference type="InterPro" id="IPR005784">
    <property type="entry name" value="D_amino_transT"/>
</dbReference>
<dbReference type="Pfam" id="PF01063">
    <property type="entry name" value="Aminotran_4"/>
    <property type="match status" value="1"/>
</dbReference>
<keyword evidence="7 13" id="KW-0808">Transferase</keyword>
<dbReference type="RefSeq" id="WP_126863362.1">
    <property type="nucleotide sequence ID" value="NZ_JAUSTX010000016.1"/>
</dbReference>
<dbReference type="NCBIfam" id="TIGR01121">
    <property type="entry name" value="D_amino_aminoT"/>
    <property type="match status" value="1"/>
</dbReference>
<evidence type="ECO:0000256" key="7">
    <source>
        <dbReference type="ARBA" id="ARBA00022679"/>
    </source>
</evidence>
<evidence type="ECO:0000256" key="6">
    <source>
        <dbReference type="ARBA" id="ARBA00022576"/>
    </source>
</evidence>
<proteinExistence type="inferred from homology"/>
<dbReference type="GO" id="GO:0005829">
    <property type="term" value="C:cytosol"/>
    <property type="evidence" value="ECO:0007669"/>
    <property type="project" value="TreeGrafter"/>
</dbReference>
<evidence type="ECO:0000313" key="13">
    <source>
        <dbReference type="EMBL" id="RUQ31962.1"/>
    </source>
</evidence>
<keyword evidence="14" id="KW-1185">Reference proteome</keyword>
<accession>A0A3S1BB34</accession>
<comment type="subunit">
    <text evidence="3">Homodimer.</text>
</comment>
<dbReference type="InterPro" id="IPR001544">
    <property type="entry name" value="Aminotrans_IV"/>
</dbReference>
<reference evidence="13 14" key="1">
    <citation type="submission" date="2018-12" db="EMBL/GenBank/DDBJ databases">
        <title>Bacillus chawlae sp. nov., Bacillus glennii sp. nov., and Bacillus saganii sp. nov. Isolated from the Vehicle Assembly Building at Kennedy Space Center where the Viking Spacecraft were Assembled.</title>
        <authorList>
            <person name="Seuylemezian A."/>
            <person name="Vaishampayan P."/>
        </authorList>
    </citation>
    <scope>NUCLEOTIDE SEQUENCE [LARGE SCALE GENOMIC DNA]</scope>
    <source>
        <strain evidence="13 14">L5</strain>
    </source>
</reference>
<evidence type="ECO:0000256" key="10">
    <source>
        <dbReference type="ARBA" id="ARBA00033316"/>
    </source>
</evidence>
<dbReference type="PANTHER" id="PTHR42743">
    <property type="entry name" value="AMINO-ACID AMINOTRANSFERASE"/>
    <property type="match status" value="1"/>
</dbReference>
<evidence type="ECO:0000256" key="1">
    <source>
        <dbReference type="ARBA" id="ARBA00001933"/>
    </source>
</evidence>
<evidence type="ECO:0000256" key="4">
    <source>
        <dbReference type="ARBA" id="ARBA00012874"/>
    </source>
</evidence>
<evidence type="ECO:0000313" key="14">
    <source>
        <dbReference type="Proteomes" id="UP000267430"/>
    </source>
</evidence>
<dbReference type="FunFam" id="3.30.470.10:FF:000009">
    <property type="entry name" value="D-alanine aminotransferase"/>
    <property type="match status" value="1"/>
</dbReference>
<evidence type="ECO:0000256" key="12">
    <source>
        <dbReference type="ARBA" id="ARBA00047911"/>
    </source>
</evidence>
<sequence length="289" mass="31819">MEKVILNGKITLKTDIKVDFEDRGYQFGDGIYEVIRVYNGQLFTSKEHLNRLMASAKSISLAIPFTAGEIEGHLQQLIQENQLENGMIYMQFTRGVSPRNHAFPAPAIDSVYVAYTKPILHSSENATAGVKTILTEDIRWLRCDIKSLNLLGNILAKQKAADAGCFEALQHRDGIVTEGSSSNVSIVINGKVKTHPATNLILNGISRQVMLGLCKDNGIPFSEQTYTTEELLQADEVFLSSTTAEILPVIEIDGKAVGNGTPGPFTRKLQKLFQDEVAKQCGSKQQLHL</sequence>
<dbReference type="PANTHER" id="PTHR42743:SF10">
    <property type="entry name" value="D-ALANINE AMINOTRANSFERASE"/>
    <property type="match status" value="1"/>
</dbReference>
<comment type="caution">
    <text evidence="13">The sequence shown here is derived from an EMBL/GenBank/DDBJ whole genome shotgun (WGS) entry which is preliminary data.</text>
</comment>
<dbReference type="OrthoDB" id="9805628at2"/>
<dbReference type="InterPro" id="IPR036038">
    <property type="entry name" value="Aminotransferase-like"/>
</dbReference>
<keyword evidence="6 13" id="KW-0032">Aminotransferase</keyword>
<dbReference type="InterPro" id="IPR050571">
    <property type="entry name" value="Class-IV_PLP-Dep_Aminotrnsfr"/>
</dbReference>
<gene>
    <name evidence="13" type="primary">dat</name>
    <name evidence="13" type="ORF">ELQ35_03025</name>
</gene>
<name>A0A3S1BB34_9BACI</name>
<dbReference type="GO" id="GO:0008652">
    <property type="term" value="P:amino acid biosynthetic process"/>
    <property type="evidence" value="ECO:0007669"/>
    <property type="project" value="UniProtKB-ARBA"/>
</dbReference>
<evidence type="ECO:0000256" key="8">
    <source>
        <dbReference type="ARBA" id="ARBA00022898"/>
    </source>
</evidence>
<comment type="cofactor">
    <cofactor evidence="1">
        <name>pyridoxal 5'-phosphate</name>
        <dbReference type="ChEBI" id="CHEBI:597326"/>
    </cofactor>
</comment>
<dbReference type="CDD" id="cd01558">
    <property type="entry name" value="D-AAT_like"/>
    <property type="match status" value="1"/>
</dbReference>
<evidence type="ECO:0000256" key="9">
    <source>
        <dbReference type="ARBA" id="ARBA00030138"/>
    </source>
</evidence>
<dbReference type="GO" id="GO:0046416">
    <property type="term" value="P:D-amino acid metabolic process"/>
    <property type="evidence" value="ECO:0007669"/>
    <property type="project" value="InterPro"/>
</dbReference>
<comment type="catalytic activity">
    <reaction evidence="12">
        <text>D-alanine + 2-oxoglutarate = D-glutamate + pyruvate</text>
        <dbReference type="Rhea" id="RHEA:15869"/>
        <dbReference type="ChEBI" id="CHEBI:15361"/>
        <dbReference type="ChEBI" id="CHEBI:16810"/>
        <dbReference type="ChEBI" id="CHEBI:29986"/>
        <dbReference type="ChEBI" id="CHEBI:57416"/>
        <dbReference type="EC" id="2.6.1.21"/>
    </reaction>
</comment>
<dbReference type="AlphaFoldDB" id="A0A3S1BB34"/>
<evidence type="ECO:0000256" key="3">
    <source>
        <dbReference type="ARBA" id="ARBA00011738"/>
    </source>
</evidence>
<organism evidence="13 14">
    <name type="scientific">Peribacillus cavernae</name>
    <dbReference type="NCBI Taxonomy" id="1674310"/>
    <lineage>
        <taxon>Bacteria</taxon>
        <taxon>Bacillati</taxon>
        <taxon>Bacillota</taxon>
        <taxon>Bacilli</taxon>
        <taxon>Bacillales</taxon>
        <taxon>Bacillaceae</taxon>
        <taxon>Peribacillus</taxon>
    </lineage>
</organism>
<evidence type="ECO:0000256" key="2">
    <source>
        <dbReference type="ARBA" id="ARBA00009320"/>
    </source>
</evidence>
<dbReference type="GO" id="GO:0030170">
    <property type="term" value="F:pyridoxal phosphate binding"/>
    <property type="evidence" value="ECO:0007669"/>
    <property type="project" value="InterPro"/>
</dbReference>
<comment type="similarity">
    <text evidence="2">Belongs to the class-IV pyridoxal-phosphate-dependent aminotransferase family.</text>
</comment>
<evidence type="ECO:0000256" key="11">
    <source>
        <dbReference type="ARBA" id="ARBA00033391"/>
    </source>
</evidence>
<dbReference type="Gene3D" id="3.30.470.10">
    <property type="match status" value="1"/>
</dbReference>
<dbReference type="FunFam" id="3.20.10.10:FF:000002">
    <property type="entry name" value="D-alanine aminotransferase"/>
    <property type="match status" value="1"/>
</dbReference>
<protein>
    <recommendedName>
        <fullName evidence="5">D-alanine aminotransferase</fullName>
        <ecNumber evidence="4">2.6.1.21</ecNumber>
    </recommendedName>
    <alternativeName>
        <fullName evidence="11">D-amino acid aminotransferase</fullName>
    </alternativeName>
    <alternativeName>
        <fullName evidence="9">D-amino acid transaminase</fullName>
    </alternativeName>
    <alternativeName>
        <fullName evidence="10">D-aspartate aminotransferase</fullName>
    </alternativeName>
</protein>
<dbReference type="EC" id="2.6.1.21" evidence="4"/>
<evidence type="ECO:0000256" key="5">
    <source>
        <dbReference type="ARBA" id="ARBA00021779"/>
    </source>
</evidence>